<dbReference type="Pfam" id="PF04134">
    <property type="entry name" value="DCC1-like"/>
    <property type="match status" value="1"/>
</dbReference>
<dbReference type="RefSeq" id="WP_047764371.1">
    <property type="nucleotide sequence ID" value="NZ_LAQL01000007.1"/>
</dbReference>
<dbReference type="InterPro" id="IPR007263">
    <property type="entry name" value="DCC1-like"/>
</dbReference>
<dbReference type="OrthoDB" id="9785438at2"/>
<evidence type="ECO:0000313" key="1">
    <source>
        <dbReference type="EMBL" id="KLN60406.1"/>
    </source>
</evidence>
<reference evidence="1 2" key="1">
    <citation type="submission" date="2015-03" db="EMBL/GenBank/DDBJ databases">
        <title>Genome Sequence of Kiloniella spongiae MEBiC09566, isolated from a marine sponge.</title>
        <authorList>
            <person name="Shao Z."/>
            <person name="Wang L."/>
            <person name="Li X."/>
        </authorList>
    </citation>
    <scope>NUCLEOTIDE SEQUENCE [LARGE SCALE GENOMIC DNA]</scope>
    <source>
        <strain evidence="1 2">MEBiC09566</strain>
    </source>
</reference>
<gene>
    <name evidence="1" type="ORF">WH96_11695</name>
</gene>
<dbReference type="PANTHER" id="PTHR33639">
    <property type="entry name" value="THIOL-DISULFIDE OXIDOREDUCTASE DCC"/>
    <property type="match status" value="1"/>
</dbReference>
<dbReference type="AlphaFoldDB" id="A0A0H2MDZ3"/>
<name>A0A0H2MDZ3_9PROT</name>
<proteinExistence type="predicted"/>
<organism evidence="1 2">
    <name type="scientific">Kiloniella spongiae</name>
    <dbReference type="NCBI Taxonomy" id="1489064"/>
    <lineage>
        <taxon>Bacteria</taxon>
        <taxon>Pseudomonadati</taxon>
        <taxon>Pseudomonadota</taxon>
        <taxon>Alphaproteobacteria</taxon>
        <taxon>Rhodospirillales</taxon>
        <taxon>Kiloniellaceae</taxon>
        <taxon>Kiloniella</taxon>
    </lineage>
</organism>
<sequence>MSTNALPFKAYSYRNDLKASDFDDTRPTIVFDGECALCSAFIQFVIRHDKREEFQFTTGQSSLGQALFQHYGLDTVNFETNLLISRGKAYAKMSAFSQTTSLLPYPAKFLSLAKYIPSPLDTWLYDLIAQNRYRLFGRADSCLLPDSKLKKRLIE</sequence>
<protein>
    <recommendedName>
        <fullName evidence="3">Thiol-disulfide oxidoreductase</fullName>
    </recommendedName>
</protein>
<accession>A0A0H2MDZ3</accession>
<dbReference type="PANTHER" id="PTHR33639:SF2">
    <property type="entry name" value="DUF393 DOMAIN-CONTAINING PROTEIN"/>
    <property type="match status" value="1"/>
</dbReference>
<evidence type="ECO:0000313" key="2">
    <source>
        <dbReference type="Proteomes" id="UP000035444"/>
    </source>
</evidence>
<dbReference type="STRING" id="1489064.WH96_11695"/>
<dbReference type="InterPro" id="IPR052927">
    <property type="entry name" value="DCC_oxidoreductase"/>
</dbReference>
<dbReference type="Proteomes" id="UP000035444">
    <property type="component" value="Unassembled WGS sequence"/>
</dbReference>
<evidence type="ECO:0008006" key="3">
    <source>
        <dbReference type="Google" id="ProtNLM"/>
    </source>
</evidence>
<dbReference type="EMBL" id="LAQL01000007">
    <property type="protein sequence ID" value="KLN60406.1"/>
    <property type="molecule type" value="Genomic_DNA"/>
</dbReference>
<dbReference type="GO" id="GO:0015035">
    <property type="term" value="F:protein-disulfide reductase activity"/>
    <property type="evidence" value="ECO:0007669"/>
    <property type="project" value="InterPro"/>
</dbReference>
<comment type="caution">
    <text evidence="1">The sequence shown here is derived from an EMBL/GenBank/DDBJ whole genome shotgun (WGS) entry which is preliminary data.</text>
</comment>
<keyword evidence="2" id="KW-1185">Reference proteome</keyword>